<keyword evidence="10 12" id="KW-0496">Mitochondrion</keyword>
<evidence type="ECO:0000256" key="5">
    <source>
        <dbReference type="ARBA" id="ARBA00022547"/>
    </source>
</evidence>
<dbReference type="Pfam" id="PF00895">
    <property type="entry name" value="ATP-synt_8"/>
    <property type="match status" value="1"/>
</dbReference>
<dbReference type="AlphaFoldDB" id="A0A0U1XI94"/>
<evidence type="ECO:0000256" key="1">
    <source>
        <dbReference type="ARBA" id="ARBA00004304"/>
    </source>
</evidence>
<keyword evidence="7 12" id="KW-0375">Hydrogen ion transport</keyword>
<keyword evidence="5 12" id="KW-0138">CF(0)</keyword>
<comment type="subunit">
    <text evidence="3">F-type ATPases have 2 components, CF(1) - the catalytic core - and CF(0) - the membrane proton channel.</text>
</comment>
<dbReference type="CTD" id="4509"/>
<accession>A0A0U1XI94</accession>
<evidence type="ECO:0000256" key="11">
    <source>
        <dbReference type="ARBA" id="ARBA00023136"/>
    </source>
</evidence>
<comment type="subcellular location">
    <subcellularLocation>
        <location evidence="1 12">Mitochondrion membrane</location>
        <topology evidence="1 12">Single-pass membrane protein</topology>
    </subcellularLocation>
</comment>
<keyword evidence="11 13" id="KW-0472">Membrane</keyword>
<evidence type="ECO:0000256" key="12">
    <source>
        <dbReference type="RuleBase" id="RU003661"/>
    </source>
</evidence>
<evidence type="ECO:0000256" key="13">
    <source>
        <dbReference type="SAM" id="Phobius"/>
    </source>
</evidence>
<dbReference type="InterPro" id="IPR001421">
    <property type="entry name" value="ATP8_metazoa"/>
</dbReference>
<name>A0A0U1XI94_9CUCU</name>
<evidence type="ECO:0000256" key="3">
    <source>
        <dbReference type="ARBA" id="ARBA00011291"/>
    </source>
</evidence>
<dbReference type="RefSeq" id="YP_009093769.1">
    <property type="nucleotide sequence ID" value="NC_025332.1"/>
</dbReference>
<dbReference type="GO" id="GO:0045259">
    <property type="term" value="C:proton-transporting ATP synthase complex"/>
    <property type="evidence" value="ECO:0007669"/>
    <property type="project" value="UniProtKB-KW"/>
</dbReference>
<dbReference type="EMBL" id="KM046492">
    <property type="protein sequence ID" value="AIS67601.1"/>
    <property type="molecule type" value="Genomic_DNA"/>
</dbReference>
<feature type="transmembrane region" description="Helical" evidence="13">
    <location>
        <begin position="12"/>
        <end position="35"/>
    </location>
</feature>
<protein>
    <recommendedName>
        <fullName evidence="12">ATP synthase complex subunit 8</fullName>
    </recommendedName>
</protein>
<keyword evidence="9 12" id="KW-0406">Ion transport</keyword>
<evidence type="ECO:0000256" key="2">
    <source>
        <dbReference type="ARBA" id="ARBA00008892"/>
    </source>
</evidence>
<reference evidence="14" key="1">
    <citation type="journal article" date="2014" name="Mitochondrial DNA">
        <title>The complete mitochondrial gemome of a medicinal insect Martianus dermestoides (Coleoptera, Tenebrionidae).</title>
        <authorList>
            <person name="Wang C.Y."/>
            <person name="Feng Y."/>
            <person name="Chen X.M."/>
        </authorList>
    </citation>
    <scope>NUCLEOTIDE SEQUENCE</scope>
</reference>
<gene>
    <name evidence="14" type="primary">ATP8</name>
</gene>
<evidence type="ECO:0000256" key="9">
    <source>
        <dbReference type="ARBA" id="ARBA00023065"/>
    </source>
</evidence>
<dbReference type="GO" id="GO:0015986">
    <property type="term" value="P:proton motive force-driven ATP synthesis"/>
    <property type="evidence" value="ECO:0007669"/>
    <property type="project" value="InterPro"/>
</dbReference>
<comment type="similarity">
    <text evidence="2 12">Belongs to the ATPase protein 8 family.</text>
</comment>
<evidence type="ECO:0000256" key="10">
    <source>
        <dbReference type="ARBA" id="ARBA00023128"/>
    </source>
</evidence>
<sequence length="51" mass="6219">MPQMSPLNWLSLMILFSAILVLFNTLNFYSFSYQVKQKKLSFKKKETNWKW</sequence>
<reference evidence="14" key="2">
    <citation type="submission" date="2014-06" db="EMBL/GenBank/DDBJ databases">
        <authorList>
            <person name="Ju J."/>
            <person name="Zhang J."/>
        </authorList>
    </citation>
    <scope>NUCLEOTIDE SEQUENCE</scope>
</reference>
<keyword evidence="4 12" id="KW-0813">Transport</keyword>
<evidence type="ECO:0000256" key="7">
    <source>
        <dbReference type="ARBA" id="ARBA00022781"/>
    </source>
</evidence>
<dbReference type="GO" id="GO:0031966">
    <property type="term" value="C:mitochondrial membrane"/>
    <property type="evidence" value="ECO:0007669"/>
    <property type="project" value="UniProtKB-SubCell"/>
</dbReference>
<dbReference type="GeneID" id="20834646"/>
<keyword evidence="6 12" id="KW-0812">Transmembrane</keyword>
<proteinExistence type="inferred from homology"/>
<evidence type="ECO:0000256" key="6">
    <source>
        <dbReference type="ARBA" id="ARBA00022692"/>
    </source>
</evidence>
<evidence type="ECO:0000256" key="4">
    <source>
        <dbReference type="ARBA" id="ARBA00022448"/>
    </source>
</evidence>
<organism evidence="14">
    <name type="scientific">Ulomoides dermestoides</name>
    <dbReference type="NCBI Taxonomy" id="1552300"/>
    <lineage>
        <taxon>Eukaryota</taxon>
        <taxon>Metazoa</taxon>
        <taxon>Ecdysozoa</taxon>
        <taxon>Arthropoda</taxon>
        <taxon>Hexapoda</taxon>
        <taxon>Insecta</taxon>
        <taxon>Pterygota</taxon>
        <taxon>Neoptera</taxon>
        <taxon>Endopterygota</taxon>
        <taxon>Coleoptera</taxon>
        <taxon>Polyphaga</taxon>
        <taxon>Cucujiformia</taxon>
        <taxon>Tenebrionidae</taxon>
        <taxon>Diaperinae</taxon>
        <taxon>Ulomoides</taxon>
    </lineage>
</organism>
<geneLocation type="mitochondrion" evidence="14"/>
<dbReference type="GO" id="GO:0015078">
    <property type="term" value="F:proton transmembrane transporter activity"/>
    <property type="evidence" value="ECO:0007669"/>
    <property type="project" value="InterPro"/>
</dbReference>
<keyword evidence="8 13" id="KW-1133">Transmembrane helix</keyword>
<evidence type="ECO:0000256" key="8">
    <source>
        <dbReference type="ARBA" id="ARBA00022989"/>
    </source>
</evidence>
<evidence type="ECO:0000313" key="14">
    <source>
        <dbReference type="EMBL" id="AIS67601.1"/>
    </source>
</evidence>